<feature type="region of interest" description="Disordered" evidence="1">
    <location>
        <begin position="205"/>
        <end position="268"/>
    </location>
</feature>
<reference evidence="2" key="1">
    <citation type="submission" date="2025-08" db="UniProtKB">
        <authorList>
            <consortium name="Ensembl"/>
        </authorList>
    </citation>
    <scope>IDENTIFICATION</scope>
</reference>
<dbReference type="Pfam" id="PF15223">
    <property type="entry name" value="EPOP"/>
    <property type="match status" value="1"/>
</dbReference>
<evidence type="ECO:0000313" key="3">
    <source>
        <dbReference type="Proteomes" id="UP000694396"/>
    </source>
</evidence>
<evidence type="ECO:0000256" key="1">
    <source>
        <dbReference type="SAM" id="MobiDB-lite"/>
    </source>
</evidence>
<feature type="compositionally biased region" description="Pro residues" evidence="1">
    <location>
        <begin position="243"/>
        <end position="258"/>
    </location>
</feature>
<dbReference type="AlphaFoldDB" id="A0A8C3QGX8"/>
<protein>
    <submittedName>
        <fullName evidence="2">Uncharacterized protein</fullName>
    </submittedName>
</protein>
<dbReference type="PANTHER" id="PTHR23187">
    <property type="entry name" value="FLJ44216 PROTEIN-RELATED"/>
    <property type="match status" value="1"/>
</dbReference>
<sequence length="447" mass="47514">MFAHLQNRPGGSLYLLQKSRPSPEEEEEEEEEEEGAAAAGKLRGFLPPALLRFLRPGFAFSRLAAAPTRSGRFFWGCPVWIPGRFPAAASFGRSALRAPGRARPRGSVPEVTGLLQRVRPARNGTRGRREGPVLLLPRLQTPRNLGRLFQRFGFQPGLGRVQPRHLQRLLGGRGGGGGGGGGRGQLVQQRGGRQLLGVGEQLGLGAEHSVPAGGPAPLPTPPGRARRGAAGGAPPGQSAAPRAPTPLPPSAPLGPHPASPHRFGKFELGGDARGSVGVVRQARGLPFLLLLPPPPPPPRPLPPRAAPPGRSSWLERPGGASPAPAPSSEPSPELRGNRDPAAPGEPRPEHFDRLIRRSKLWCYAKGAEQRRNPSKTPPKNPRRNCRKGNAPCKTSPARNSFSLMGNFPCTPSLVVGEDGDLCPASSLGGKNSWALSKTHPLWRWHLG</sequence>
<reference evidence="2" key="2">
    <citation type="submission" date="2025-09" db="UniProtKB">
        <authorList>
            <consortium name="Ensembl"/>
        </authorList>
    </citation>
    <scope>IDENTIFICATION</scope>
</reference>
<feature type="compositionally biased region" description="Gly residues" evidence="1">
    <location>
        <begin position="171"/>
        <end position="184"/>
    </location>
</feature>
<dbReference type="Proteomes" id="UP000694396">
    <property type="component" value="Unplaced"/>
</dbReference>
<feature type="compositionally biased region" description="Pro residues" evidence="1">
    <location>
        <begin position="291"/>
        <end position="306"/>
    </location>
</feature>
<proteinExistence type="predicted"/>
<dbReference type="Ensembl" id="ENSCRFT00000004830.1">
    <property type="protein sequence ID" value="ENSCRFP00000004650.1"/>
    <property type="gene ID" value="ENSCRFG00000003741.1"/>
</dbReference>
<dbReference type="PANTHER" id="PTHR23187:SF1">
    <property type="entry name" value="ELONGIN BC AND POLYCOMB REPRESSIVE COMPLEX 2-ASSOCIATED PROTEIN"/>
    <property type="match status" value="1"/>
</dbReference>
<feature type="compositionally biased region" description="Acidic residues" evidence="1">
    <location>
        <begin position="24"/>
        <end position="35"/>
    </location>
</feature>
<dbReference type="InterPro" id="IPR027971">
    <property type="entry name" value="EPOP"/>
</dbReference>
<feature type="region of interest" description="Disordered" evidence="1">
    <location>
        <begin position="1"/>
        <end position="38"/>
    </location>
</feature>
<name>A0A8C3QGX8_9PASS</name>
<organism evidence="2 3">
    <name type="scientific">Cyanoderma ruficeps</name>
    <name type="common">rufous-capped babbler</name>
    <dbReference type="NCBI Taxonomy" id="181631"/>
    <lineage>
        <taxon>Eukaryota</taxon>
        <taxon>Metazoa</taxon>
        <taxon>Chordata</taxon>
        <taxon>Craniata</taxon>
        <taxon>Vertebrata</taxon>
        <taxon>Euteleostomi</taxon>
        <taxon>Archelosauria</taxon>
        <taxon>Archosauria</taxon>
        <taxon>Dinosauria</taxon>
        <taxon>Saurischia</taxon>
        <taxon>Theropoda</taxon>
        <taxon>Coelurosauria</taxon>
        <taxon>Aves</taxon>
        <taxon>Neognathae</taxon>
        <taxon>Neoaves</taxon>
        <taxon>Telluraves</taxon>
        <taxon>Australaves</taxon>
        <taxon>Passeriformes</taxon>
        <taxon>Sylvioidea</taxon>
        <taxon>Timaliidae</taxon>
        <taxon>Cyanoderma</taxon>
    </lineage>
</organism>
<evidence type="ECO:0000313" key="2">
    <source>
        <dbReference type="Ensembl" id="ENSCRFP00000004650.1"/>
    </source>
</evidence>
<dbReference type="InterPro" id="IPR052119">
    <property type="entry name" value="ElonginBC-PRC2_ViralRestrict"/>
</dbReference>
<feature type="region of interest" description="Disordered" evidence="1">
    <location>
        <begin position="365"/>
        <end position="397"/>
    </location>
</feature>
<accession>A0A8C3QGX8</accession>
<keyword evidence="3" id="KW-1185">Reference proteome</keyword>
<feature type="region of interest" description="Disordered" evidence="1">
    <location>
        <begin position="289"/>
        <end position="352"/>
    </location>
</feature>
<feature type="region of interest" description="Disordered" evidence="1">
    <location>
        <begin position="168"/>
        <end position="187"/>
    </location>
</feature>